<protein>
    <submittedName>
        <fullName evidence="2">Uncharacterized protein</fullName>
    </submittedName>
</protein>
<evidence type="ECO:0000256" key="1">
    <source>
        <dbReference type="SAM" id="MobiDB-lite"/>
    </source>
</evidence>
<keyword evidence="3" id="KW-1185">Reference proteome</keyword>
<dbReference type="Proteomes" id="UP001230156">
    <property type="component" value="Unassembled WGS sequence"/>
</dbReference>
<name>A0ABU0YTJ0_9PROT</name>
<comment type="caution">
    <text evidence="2">The sequence shown here is derived from an EMBL/GenBank/DDBJ whole genome shotgun (WGS) entry which is preliminary data.</text>
</comment>
<proteinExistence type="predicted"/>
<accession>A0ABU0YTJ0</accession>
<dbReference type="EMBL" id="JAUYVI010000009">
    <property type="protein sequence ID" value="MDQ7251027.1"/>
    <property type="molecule type" value="Genomic_DNA"/>
</dbReference>
<sequence length="79" mass="9045">MVAEPADSLQRKIAGDREMSGQSDIDVAIDVFHSLRHFRQHYASSEAYHWHVEELAKTLTNGHATNDFRRGLAELIRKI</sequence>
<gene>
    <name evidence="2" type="ORF">Q8A70_25295</name>
</gene>
<organism evidence="2 3">
    <name type="scientific">Dongia sedimenti</name>
    <dbReference type="NCBI Taxonomy" id="3064282"/>
    <lineage>
        <taxon>Bacteria</taxon>
        <taxon>Pseudomonadati</taxon>
        <taxon>Pseudomonadota</taxon>
        <taxon>Alphaproteobacteria</taxon>
        <taxon>Rhodospirillales</taxon>
        <taxon>Dongiaceae</taxon>
        <taxon>Dongia</taxon>
    </lineage>
</organism>
<evidence type="ECO:0000313" key="3">
    <source>
        <dbReference type="Proteomes" id="UP001230156"/>
    </source>
</evidence>
<evidence type="ECO:0000313" key="2">
    <source>
        <dbReference type="EMBL" id="MDQ7251027.1"/>
    </source>
</evidence>
<dbReference type="RefSeq" id="WP_379960990.1">
    <property type="nucleotide sequence ID" value="NZ_JAUYVI010000009.1"/>
</dbReference>
<reference evidence="3" key="1">
    <citation type="submission" date="2023-08" db="EMBL/GenBank/DDBJ databases">
        <title>Rhodospirillaceae gen. nov., a novel taxon isolated from the Yangtze River Yuezi River estuary sludge.</title>
        <authorList>
            <person name="Ruan L."/>
        </authorList>
    </citation>
    <scope>NUCLEOTIDE SEQUENCE [LARGE SCALE GENOMIC DNA]</scope>
    <source>
        <strain evidence="3">R-7</strain>
    </source>
</reference>
<feature type="region of interest" description="Disordered" evidence="1">
    <location>
        <begin position="1"/>
        <end position="20"/>
    </location>
</feature>
<feature type="compositionally biased region" description="Basic and acidic residues" evidence="1">
    <location>
        <begin position="9"/>
        <end position="19"/>
    </location>
</feature>